<reference evidence="1" key="1">
    <citation type="submission" date="2021-06" db="EMBL/GenBank/DDBJ databases">
        <authorList>
            <person name="Kallberg Y."/>
            <person name="Tangrot J."/>
            <person name="Rosling A."/>
        </authorList>
    </citation>
    <scope>NUCLEOTIDE SEQUENCE</scope>
    <source>
        <strain evidence="1">MA453B</strain>
    </source>
</reference>
<sequence length="68" mass="7977">MPNTKLVDRFEAVTEDTINEIDEYGAVINTKKNTNNWVRVLKKYRSSANLDYDITTILDIMQLERELI</sequence>
<evidence type="ECO:0000313" key="1">
    <source>
        <dbReference type="EMBL" id="CAG8748875.1"/>
    </source>
</evidence>
<proteinExistence type="predicted"/>
<keyword evidence="2" id="KW-1185">Reference proteome</keyword>
<comment type="caution">
    <text evidence="1">The sequence shown here is derived from an EMBL/GenBank/DDBJ whole genome shotgun (WGS) entry which is preliminary data.</text>
</comment>
<gene>
    <name evidence="1" type="ORF">DERYTH_LOCUS16705</name>
</gene>
<feature type="non-terminal residue" evidence="1">
    <location>
        <position position="68"/>
    </location>
</feature>
<dbReference type="AlphaFoldDB" id="A0A9N9NNB2"/>
<name>A0A9N9NNB2_9GLOM</name>
<accession>A0A9N9NNB2</accession>
<dbReference type="Proteomes" id="UP000789405">
    <property type="component" value="Unassembled WGS sequence"/>
</dbReference>
<evidence type="ECO:0000313" key="2">
    <source>
        <dbReference type="Proteomes" id="UP000789405"/>
    </source>
</evidence>
<dbReference type="OrthoDB" id="2416601at2759"/>
<dbReference type="EMBL" id="CAJVPY010014879">
    <property type="protein sequence ID" value="CAG8748875.1"/>
    <property type="molecule type" value="Genomic_DNA"/>
</dbReference>
<protein>
    <submittedName>
        <fullName evidence="1">3331_t:CDS:1</fullName>
    </submittedName>
</protein>
<organism evidence="1 2">
    <name type="scientific">Dentiscutata erythropus</name>
    <dbReference type="NCBI Taxonomy" id="1348616"/>
    <lineage>
        <taxon>Eukaryota</taxon>
        <taxon>Fungi</taxon>
        <taxon>Fungi incertae sedis</taxon>
        <taxon>Mucoromycota</taxon>
        <taxon>Glomeromycotina</taxon>
        <taxon>Glomeromycetes</taxon>
        <taxon>Diversisporales</taxon>
        <taxon>Gigasporaceae</taxon>
        <taxon>Dentiscutata</taxon>
    </lineage>
</organism>